<proteinExistence type="predicted"/>
<comment type="caution">
    <text evidence="2">The sequence shown here is derived from an EMBL/GenBank/DDBJ whole genome shotgun (WGS) entry which is preliminary data.</text>
</comment>
<dbReference type="InterPro" id="IPR011051">
    <property type="entry name" value="RmlC_Cupin_sf"/>
</dbReference>
<dbReference type="EMBL" id="JBBPEH010000002">
    <property type="protein sequence ID" value="KAK7542870.1"/>
    <property type="molecule type" value="Genomic_DNA"/>
</dbReference>
<dbReference type="GeneID" id="92027601"/>
<dbReference type="SUPFAM" id="SSF51182">
    <property type="entry name" value="RmlC-like cupins"/>
    <property type="match status" value="1"/>
</dbReference>
<dbReference type="Proteomes" id="UP001360953">
    <property type="component" value="Unassembled WGS sequence"/>
</dbReference>
<dbReference type="PANTHER" id="PTHR40434">
    <property type="entry name" value="CUPIN_2 DOMAIN-CONTAINING PROTEIN"/>
    <property type="match status" value="1"/>
</dbReference>
<protein>
    <recommendedName>
        <fullName evidence="4">Cupin 2 conserved barrel domain-containing protein</fullName>
    </recommendedName>
</protein>
<feature type="region of interest" description="Disordered" evidence="1">
    <location>
        <begin position="75"/>
        <end position="98"/>
    </location>
</feature>
<gene>
    <name evidence="2" type="ORF">J3D65DRAFT_232143</name>
</gene>
<evidence type="ECO:0000313" key="2">
    <source>
        <dbReference type="EMBL" id="KAK7542870.1"/>
    </source>
</evidence>
<sequence length="186" mass="20953">MWSGVEWTVFRIKVGRSGARLLSHRTKLRALIDSVMLVRLAQLGRSKQIDSVGLVECHVHVPLGQEKGLLRHPTSPHHHQLLPTNTHHHQQQPPYMSASQAESQVRSWGFSHVFTWSDGPNAHYPPHKHNDLTTHLILDGELTIAYPDDPYPTKETFGPGARLDVDANRLHEVWMGSTGCTYVIGE</sequence>
<evidence type="ECO:0000256" key="1">
    <source>
        <dbReference type="SAM" id="MobiDB-lite"/>
    </source>
</evidence>
<organism evidence="2 3">
    <name type="scientific">Phyllosticta citribraziliensis</name>
    <dbReference type="NCBI Taxonomy" id="989973"/>
    <lineage>
        <taxon>Eukaryota</taxon>
        <taxon>Fungi</taxon>
        <taxon>Dikarya</taxon>
        <taxon>Ascomycota</taxon>
        <taxon>Pezizomycotina</taxon>
        <taxon>Dothideomycetes</taxon>
        <taxon>Dothideomycetes incertae sedis</taxon>
        <taxon>Botryosphaeriales</taxon>
        <taxon>Phyllostictaceae</taxon>
        <taxon>Phyllosticta</taxon>
    </lineage>
</organism>
<dbReference type="PANTHER" id="PTHR40434:SF1">
    <property type="entry name" value="CUPIN TYPE-1 DOMAIN-CONTAINING PROTEIN"/>
    <property type="match status" value="1"/>
</dbReference>
<evidence type="ECO:0008006" key="4">
    <source>
        <dbReference type="Google" id="ProtNLM"/>
    </source>
</evidence>
<reference evidence="2 3" key="1">
    <citation type="submission" date="2024-04" db="EMBL/GenBank/DDBJ databases">
        <title>Phyllosticta paracitricarpa is synonymous to the EU quarantine fungus P. citricarpa based on phylogenomic analyses.</title>
        <authorList>
            <consortium name="Lawrence Berkeley National Laboratory"/>
            <person name="Van ingen-buijs V.A."/>
            <person name="Van westerhoven A.C."/>
            <person name="Haridas S."/>
            <person name="Skiadas P."/>
            <person name="Martin F."/>
            <person name="Groenewald J.Z."/>
            <person name="Crous P.W."/>
            <person name="Seidl M.F."/>
        </authorList>
    </citation>
    <scope>NUCLEOTIDE SEQUENCE [LARGE SCALE GENOMIC DNA]</scope>
    <source>
        <strain evidence="2 3">CPC 17464</strain>
    </source>
</reference>
<feature type="compositionally biased region" description="Basic residues" evidence="1">
    <location>
        <begin position="75"/>
        <end position="90"/>
    </location>
</feature>
<accession>A0ABR1M770</accession>
<dbReference type="RefSeq" id="XP_066659163.1">
    <property type="nucleotide sequence ID" value="XM_066794695.1"/>
</dbReference>
<keyword evidence="3" id="KW-1185">Reference proteome</keyword>
<name>A0ABR1M770_9PEZI</name>
<evidence type="ECO:0000313" key="3">
    <source>
        <dbReference type="Proteomes" id="UP001360953"/>
    </source>
</evidence>